<feature type="transmembrane region" description="Helical" evidence="1">
    <location>
        <begin position="29"/>
        <end position="47"/>
    </location>
</feature>
<feature type="transmembrane region" description="Helical" evidence="1">
    <location>
        <begin position="95"/>
        <end position="114"/>
    </location>
</feature>
<sequence length="469" mass="55178">MAININIRSYIEEAREKDDKFEPDVEIELIILIVTLIYFIPSTIIYYKNRENVIIKYRQPRNVLIGSTLSTLNAALIPINRAFKSKCIVNVWVNSYLIFSFVLLTFSKYIKIFFIQRLSMFKLKFSEKKNEKIHEKGDMAITIYGKDYSTNLSSIKSISLSKEGFPSLDSFTLDNFTFDSHVISDPTQYFRRLNNTIDKNITLYFVMMPIITLLLYYFGITILYFDELINSHCLNERGYISLPKLLLNLSIGISSIYFFYQAYINQKWDKYIKIEYTLFVVVSAICSIVMQLALKGYFGDKALLYRIYIFQFIPISNHALNVDEFLARLSNSNFKAQVREIATQTFCIENLLFFEAHCDLMNIIITYYNKKSTQHIVESVYTFSEIMHRNTTNPVLYKPFERIFKKQYNQIYNLYIKKDGIASVNINDSTKMLIEEQILSDNYTYLMFNQAAEEIGDLLYENIYPRMNL</sequence>
<dbReference type="Gene3D" id="1.10.167.10">
    <property type="entry name" value="Regulator of G-protein Signalling 4, domain 2"/>
    <property type="match status" value="1"/>
</dbReference>
<evidence type="ECO:0000313" key="4">
    <source>
        <dbReference type="Proteomes" id="UP000193944"/>
    </source>
</evidence>
<dbReference type="Pfam" id="PF00615">
    <property type="entry name" value="RGS"/>
    <property type="match status" value="1"/>
</dbReference>
<evidence type="ECO:0000313" key="3">
    <source>
        <dbReference type="EMBL" id="ORX84017.1"/>
    </source>
</evidence>
<dbReference type="InterPro" id="IPR044926">
    <property type="entry name" value="RGS_subdomain_2"/>
</dbReference>
<dbReference type="SUPFAM" id="SSF48097">
    <property type="entry name" value="Regulator of G-protein signaling, RGS"/>
    <property type="match status" value="1"/>
</dbReference>
<feature type="domain" description="RGS" evidence="2">
    <location>
        <begin position="346"/>
        <end position="466"/>
    </location>
</feature>
<protein>
    <recommendedName>
        <fullName evidence="2">RGS domain-containing protein</fullName>
    </recommendedName>
</protein>
<dbReference type="OrthoDB" id="196547at2759"/>
<dbReference type="AlphaFoldDB" id="A0A1Y1XE82"/>
<feature type="transmembrane region" description="Helical" evidence="1">
    <location>
        <begin position="245"/>
        <end position="264"/>
    </location>
</feature>
<organism evidence="3 4">
    <name type="scientific">Anaeromyces robustus</name>
    <dbReference type="NCBI Taxonomy" id="1754192"/>
    <lineage>
        <taxon>Eukaryota</taxon>
        <taxon>Fungi</taxon>
        <taxon>Fungi incertae sedis</taxon>
        <taxon>Chytridiomycota</taxon>
        <taxon>Chytridiomycota incertae sedis</taxon>
        <taxon>Neocallimastigomycetes</taxon>
        <taxon>Neocallimastigales</taxon>
        <taxon>Neocallimastigaceae</taxon>
        <taxon>Anaeromyces</taxon>
    </lineage>
</organism>
<dbReference type="InterPro" id="IPR036305">
    <property type="entry name" value="RGS_sf"/>
</dbReference>
<keyword evidence="4" id="KW-1185">Reference proteome</keyword>
<feature type="transmembrane region" description="Helical" evidence="1">
    <location>
        <begin position="201"/>
        <end position="225"/>
    </location>
</feature>
<feature type="transmembrane region" description="Helical" evidence="1">
    <location>
        <begin position="276"/>
        <end position="294"/>
    </location>
</feature>
<keyword evidence="1" id="KW-0472">Membrane</keyword>
<keyword evidence="1" id="KW-1133">Transmembrane helix</keyword>
<keyword evidence="1" id="KW-0812">Transmembrane</keyword>
<reference evidence="3 4" key="1">
    <citation type="submission" date="2016-08" db="EMBL/GenBank/DDBJ databases">
        <title>A Parts List for Fungal Cellulosomes Revealed by Comparative Genomics.</title>
        <authorList>
            <consortium name="DOE Joint Genome Institute"/>
            <person name="Haitjema C.H."/>
            <person name="Gilmore S.P."/>
            <person name="Henske J.K."/>
            <person name="Solomon K.V."/>
            <person name="De Groot R."/>
            <person name="Kuo A."/>
            <person name="Mondo S.J."/>
            <person name="Salamov A.A."/>
            <person name="Labutti K."/>
            <person name="Zhao Z."/>
            <person name="Chiniquy J."/>
            <person name="Barry K."/>
            <person name="Brewer H.M."/>
            <person name="Purvine S.O."/>
            <person name="Wright A.T."/>
            <person name="Boxma B."/>
            <person name="Van Alen T."/>
            <person name="Hackstein J.H."/>
            <person name="Baker S.E."/>
            <person name="Grigoriev I.V."/>
            <person name="O'Malley M.A."/>
        </authorList>
    </citation>
    <scope>NUCLEOTIDE SEQUENCE [LARGE SCALE GENOMIC DNA]</scope>
    <source>
        <strain evidence="3 4">S4</strain>
    </source>
</reference>
<feature type="transmembrane region" description="Helical" evidence="1">
    <location>
        <begin position="63"/>
        <end position="83"/>
    </location>
</feature>
<dbReference type="EMBL" id="MCFG01000060">
    <property type="protein sequence ID" value="ORX84017.1"/>
    <property type="molecule type" value="Genomic_DNA"/>
</dbReference>
<proteinExistence type="predicted"/>
<dbReference type="Proteomes" id="UP000193944">
    <property type="component" value="Unassembled WGS sequence"/>
</dbReference>
<name>A0A1Y1XE82_9FUNG</name>
<reference evidence="3 4" key="2">
    <citation type="submission" date="2016-08" db="EMBL/GenBank/DDBJ databases">
        <title>Pervasive Adenine N6-methylation of Active Genes in Fungi.</title>
        <authorList>
            <consortium name="DOE Joint Genome Institute"/>
            <person name="Mondo S.J."/>
            <person name="Dannebaum R.O."/>
            <person name="Kuo R.C."/>
            <person name="Labutti K."/>
            <person name="Haridas S."/>
            <person name="Kuo A."/>
            <person name="Salamov A."/>
            <person name="Ahrendt S.R."/>
            <person name="Lipzen A."/>
            <person name="Sullivan W."/>
            <person name="Andreopoulos W.B."/>
            <person name="Clum A."/>
            <person name="Lindquist E."/>
            <person name="Daum C."/>
            <person name="Ramamoorthy G.K."/>
            <person name="Gryganskyi A."/>
            <person name="Culley D."/>
            <person name="Magnuson J.K."/>
            <person name="James T.Y."/>
            <person name="O'Malley M.A."/>
            <person name="Stajich J.E."/>
            <person name="Spatafora J.W."/>
            <person name="Visel A."/>
            <person name="Grigoriev I.V."/>
        </authorList>
    </citation>
    <scope>NUCLEOTIDE SEQUENCE [LARGE SCALE GENOMIC DNA]</scope>
    <source>
        <strain evidence="3 4">S4</strain>
    </source>
</reference>
<evidence type="ECO:0000256" key="1">
    <source>
        <dbReference type="SAM" id="Phobius"/>
    </source>
</evidence>
<accession>A0A1Y1XE82</accession>
<comment type="caution">
    <text evidence="3">The sequence shown here is derived from an EMBL/GenBank/DDBJ whole genome shotgun (WGS) entry which is preliminary data.</text>
</comment>
<evidence type="ECO:0000259" key="2">
    <source>
        <dbReference type="Pfam" id="PF00615"/>
    </source>
</evidence>
<gene>
    <name evidence="3" type="ORF">BCR32DRAFT_277474</name>
</gene>
<dbReference type="InterPro" id="IPR016137">
    <property type="entry name" value="RGS"/>
</dbReference>